<gene>
    <name evidence="2" type="ORF">XINFAN_01132</name>
</gene>
<dbReference type="OrthoDB" id="7210612at2"/>
<accession>A0A3P5WZ86</accession>
<organism evidence="2 3">
    <name type="scientific">Pseudogemmobacter humi</name>
    <dbReference type="NCBI Taxonomy" id="2483812"/>
    <lineage>
        <taxon>Bacteria</taxon>
        <taxon>Pseudomonadati</taxon>
        <taxon>Pseudomonadota</taxon>
        <taxon>Alphaproteobacteria</taxon>
        <taxon>Rhodobacterales</taxon>
        <taxon>Paracoccaceae</taxon>
        <taxon>Pseudogemmobacter</taxon>
    </lineage>
</organism>
<name>A0A3P5WZ86_9RHOB</name>
<evidence type="ECO:0000313" key="2">
    <source>
        <dbReference type="EMBL" id="VDC23646.1"/>
    </source>
</evidence>
<protein>
    <recommendedName>
        <fullName evidence="4">DUF1493 family protein</fullName>
    </recommendedName>
</protein>
<dbReference type="EMBL" id="UXAW01000048">
    <property type="protein sequence ID" value="VDC23646.1"/>
    <property type="molecule type" value="Genomic_DNA"/>
</dbReference>
<keyword evidence="1" id="KW-0472">Membrane</keyword>
<dbReference type="RefSeq" id="WP_124085541.1">
    <property type="nucleotide sequence ID" value="NZ_UXAW01000048.1"/>
</dbReference>
<keyword evidence="1" id="KW-0812">Transmembrane</keyword>
<evidence type="ECO:0008006" key="4">
    <source>
        <dbReference type="Google" id="ProtNLM"/>
    </source>
</evidence>
<dbReference type="AlphaFoldDB" id="A0A3P5WZ86"/>
<proteinExistence type="predicted"/>
<dbReference type="InterPro" id="IPR010862">
    <property type="entry name" value="DUF1493"/>
</dbReference>
<evidence type="ECO:0000256" key="1">
    <source>
        <dbReference type="SAM" id="Phobius"/>
    </source>
</evidence>
<keyword evidence="3" id="KW-1185">Reference proteome</keyword>
<dbReference type="Pfam" id="PF07377">
    <property type="entry name" value="DUF1493"/>
    <property type="match status" value="1"/>
</dbReference>
<reference evidence="2 3" key="1">
    <citation type="submission" date="2018-11" db="EMBL/GenBank/DDBJ databases">
        <authorList>
            <person name="Criscuolo A."/>
        </authorList>
    </citation>
    <scope>NUCLEOTIDE SEQUENCE [LARGE SCALE GENOMIC DNA]</scope>
    <source>
        <strain evidence="2">ACIP111625</strain>
    </source>
</reference>
<evidence type="ECO:0000313" key="3">
    <source>
        <dbReference type="Proteomes" id="UP000277498"/>
    </source>
</evidence>
<feature type="transmembrane region" description="Helical" evidence="1">
    <location>
        <begin position="126"/>
        <end position="143"/>
    </location>
</feature>
<sequence length="152" mass="17402">MVSEAEVLAWLQPHISRGAEPDPGDILGSLRCDGDNASELFEDFAERFGVDLRNFEPWLYYIADEPPVRRRWHAVDPETGAELPLFPITVQDFVTAAGAGVWNKTHPPHRFERYPFLRDRAAIRRWIRMALVCVLLVVLFVFPDDPGVFLAR</sequence>
<dbReference type="Proteomes" id="UP000277498">
    <property type="component" value="Unassembled WGS sequence"/>
</dbReference>
<keyword evidence="1" id="KW-1133">Transmembrane helix</keyword>